<dbReference type="AlphaFoldDB" id="A0A4D4JYP5"/>
<accession>A0A4D4JYP5</accession>
<comment type="caution">
    <text evidence="1">The sequence shown here is derived from an EMBL/GenBank/DDBJ whole genome shotgun (WGS) entry which is preliminary data.</text>
</comment>
<proteinExistence type="predicted"/>
<dbReference type="Proteomes" id="UP000299290">
    <property type="component" value="Unassembled WGS sequence"/>
</dbReference>
<evidence type="ECO:0000313" key="2">
    <source>
        <dbReference type="Proteomes" id="UP000299290"/>
    </source>
</evidence>
<dbReference type="EMBL" id="BJHV01000001">
    <property type="protein sequence ID" value="GDY39528.1"/>
    <property type="molecule type" value="Genomic_DNA"/>
</dbReference>
<sequence length="73" mass="8350">MLGSWAPVRQLSVRDEMSDWSLDKLGHCVFGDDLTQLSEAIRNQFRQTIRQTLAAMVDIEAETPKPSAKERFQ</sequence>
<evidence type="ECO:0000313" key="1">
    <source>
        <dbReference type="EMBL" id="GDY39528.1"/>
    </source>
</evidence>
<protein>
    <submittedName>
        <fullName evidence="1">Uncharacterized protein</fullName>
    </submittedName>
</protein>
<reference evidence="1 2" key="1">
    <citation type="journal article" date="2020" name="Int. J. Syst. Evol. Microbiol.">
        <title>Reclassification of Streptomyces castelarensis and Streptomyces sporoclivatus as later heterotypic synonyms of Streptomyces antimycoticus.</title>
        <authorList>
            <person name="Komaki H."/>
            <person name="Tamura T."/>
        </authorList>
    </citation>
    <scope>NUCLEOTIDE SEQUENCE [LARGE SCALE GENOMIC DNA]</scope>
    <source>
        <strain evidence="1 2">NBRC 12839</strain>
    </source>
</reference>
<keyword evidence="2" id="KW-1185">Reference proteome</keyword>
<organism evidence="1 2">
    <name type="scientific">Streptomyces antimycoticus</name>
    <dbReference type="NCBI Taxonomy" id="68175"/>
    <lineage>
        <taxon>Bacteria</taxon>
        <taxon>Bacillati</taxon>
        <taxon>Actinomycetota</taxon>
        <taxon>Actinomycetes</taxon>
        <taxon>Kitasatosporales</taxon>
        <taxon>Streptomycetaceae</taxon>
        <taxon>Streptomyces</taxon>
        <taxon>Streptomyces violaceusniger group</taxon>
    </lineage>
</organism>
<name>A0A4D4JYP5_9ACTN</name>
<gene>
    <name evidence="1" type="ORF">SANT12839_004100</name>
</gene>